<evidence type="ECO:0000256" key="2">
    <source>
        <dbReference type="ARBA" id="ARBA00010333"/>
    </source>
</evidence>
<accession>A0ABT8YLN8</accession>
<dbReference type="PROSITE" id="PS01039">
    <property type="entry name" value="SBP_BACTERIAL_3"/>
    <property type="match status" value="1"/>
</dbReference>
<evidence type="ECO:0000313" key="7">
    <source>
        <dbReference type="EMBL" id="MDO6964541.1"/>
    </source>
</evidence>
<reference evidence="7" key="1">
    <citation type="journal article" date="2015" name="Int. J. Syst. Evol. Microbiol.">
        <title>Rhizobium alvei sp. nov., isolated from a freshwater river.</title>
        <authorList>
            <person name="Sheu S.Y."/>
            <person name="Huang H.W."/>
            <person name="Young C.C."/>
            <person name="Chen W.M."/>
        </authorList>
    </citation>
    <scope>NUCLEOTIDE SEQUENCE</scope>
    <source>
        <strain evidence="7">TNR-22</strain>
    </source>
</reference>
<keyword evidence="3 5" id="KW-0732">Signal</keyword>
<reference evidence="7" key="2">
    <citation type="submission" date="2023-07" db="EMBL/GenBank/DDBJ databases">
        <authorList>
            <person name="Shen H."/>
        </authorList>
    </citation>
    <scope>NUCLEOTIDE SEQUENCE</scope>
    <source>
        <strain evidence="7">TNR-22</strain>
    </source>
</reference>
<dbReference type="InterPro" id="IPR018313">
    <property type="entry name" value="SBP_3_CS"/>
</dbReference>
<dbReference type="EMBL" id="JAUOZU010000007">
    <property type="protein sequence ID" value="MDO6964541.1"/>
    <property type="molecule type" value="Genomic_DNA"/>
</dbReference>
<evidence type="ECO:0000259" key="6">
    <source>
        <dbReference type="SMART" id="SM00062"/>
    </source>
</evidence>
<evidence type="ECO:0000256" key="1">
    <source>
        <dbReference type="ARBA" id="ARBA00004418"/>
    </source>
</evidence>
<evidence type="ECO:0000256" key="4">
    <source>
        <dbReference type="RuleBase" id="RU003744"/>
    </source>
</evidence>
<evidence type="ECO:0000256" key="5">
    <source>
        <dbReference type="SAM" id="SignalP"/>
    </source>
</evidence>
<dbReference type="Pfam" id="PF00497">
    <property type="entry name" value="SBP_bac_3"/>
    <property type="match status" value="1"/>
</dbReference>
<keyword evidence="8" id="KW-1185">Reference proteome</keyword>
<evidence type="ECO:0000256" key="3">
    <source>
        <dbReference type="ARBA" id="ARBA00022729"/>
    </source>
</evidence>
<name>A0ABT8YLN8_9HYPH</name>
<dbReference type="Gene3D" id="3.40.190.10">
    <property type="entry name" value="Periplasmic binding protein-like II"/>
    <property type="match status" value="2"/>
</dbReference>
<protein>
    <submittedName>
        <fullName evidence="7">Transporter substrate-binding domain-containing protein</fullName>
    </submittedName>
</protein>
<organism evidence="7 8">
    <name type="scientific">Rhizobium alvei</name>
    <dbReference type="NCBI Taxonomy" id="1132659"/>
    <lineage>
        <taxon>Bacteria</taxon>
        <taxon>Pseudomonadati</taxon>
        <taxon>Pseudomonadota</taxon>
        <taxon>Alphaproteobacteria</taxon>
        <taxon>Hyphomicrobiales</taxon>
        <taxon>Rhizobiaceae</taxon>
        <taxon>Rhizobium/Agrobacterium group</taxon>
        <taxon>Rhizobium</taxon>
    </lineage>
</organism>
<dbReference type="RefSeq" id="WP_304376444.1">
    <property type="nucleotide sequence ID" value="NZ_JAUOZU010000007.1"/>
</dbReference>
<comment type="similarity">
    <text evidence="2 4">Belongs to the bacterial solute-binding protein 3 family.</text>
</comment>
<gene>
    <name evidence="7" type="ORF">Q4481_11280</name>
</gene>
<feature type="chain" id="PRO_5045565962" evidence="5">
    <location>
        <begin position="24"/>
        <end position="258"/>
    </location>
</feature>
<dbReference type="Proteomes" id="UP001174932">
    <property type="component" value="Unassembled WGS sequence"/>
</dbReference>
<dbReference type="InterPro" id="IPR001638">
    <property type="entry name" value="Solute-binding_3/MltF_N"/>
</dbReference>
<comment type="caution">
    <text evidence="7">The sequence shown here is derived from an EMBL/GenBank/DDBJ whole genome shotgun (WGS) entry which is preliminary data.</text>
</comment>
<dbReference type="SUPFAM" id="SSF53850">
    <property type="entry name" value="Periplasmic binding protein-like II"/>
    <property type="match status" value="1"/>
</dbReference>
<evidence type="ECO:0000313" key="8">
    <source>
        <dbReference type="Proteomes" id="UP001174932"/>
    </source>
</evidence>
<sequence>MKRLLTFALTACLSLAATTMLRAEEPLKLGLAPEPYAPFEWKEADGTWKGFEIDLGKALCKEMKRDCVLVEIAWDGIIPALQAKKIDVIFNSMSITEERKKTINFSDPYYSTVPAFIGPKGTKVELTKESMSGKVIGVQVATTHADYAEKNFGDVAEIRTYATQDEANADLVSGRVDLVLADKVALNEFLKSDAAKDLGMLADVTADGPTLAGAGIRKEDTELLAQMNAAIAAVLKSGEYDRIAKPYFAFDIYGLPRK</sequence>
<dbReference type="PANTHER" id="PTHR35936:SF17">
    <property type="entry name" value="ARGININE-BINDING EXTRACELLULAR PROTEIN ARTP"/>
    <property type="match status" value="1"/>
</dbReference>
<comment type="subcellular location">
    <subcellularLocation>
        <location evidence="1">Periplasm</location>
    </subcellularLocation>
</comment>
<feature type="signal peptide" evidence="5">
    <location>
        <begin position="1"/>
        <end position="23"/>
    </location>
</feature>
<dbReference type="PANTHER" id="PTHR35936">
    <property type="entry name" value="MEMBRANE-BOUND LYTIC MUREIN TRANSGLYCOSYLASE F"/>
    <property type="match status" value="1"/>
</dbReference>
<proteinExistence type="inferred from homology"/>
<dbReference type="SMART" id="SM00062">
    <property type="entry name" value="PBPb"/>
    <property type="match status" value="1"/>
</dbReference>
<feature type="domain" description="Solute-binding protein family 3/N-terminal" evidence="6">
    <location>
        <begin position="26"/>
        <end position="251"/>
    </location>
</feature>